<dbReference type="EMBL" id="JAUFPU010000018">
    <property type="protein sequence ID" value="MDN3578074.1"/>
    <property type="molecule type" value="Genomic_DNA"/>
</dbReference>
<reference evidence="2" key="1">
    <citation type="journal article" date="2014" name="Int. J. Syst. Evol. Microbiol.">
        <title>Complete genome of a new Firmicutes species belonging to the dominant human colonic microbiota ('Ruminococcus bicirculans') reveals two chromosomes and a selective capacity to utilize plant glucans.</title>
        <authorList>
            <consortium name="NISC Comparative Sequencing Program"/>
            <person name="Wegmann U."/>
            <person name="Louis P."/>
            <person name="Goesmann A."/>
            <person name="Henrissat B."/>
            <person name="Duncan S.H."/>
            <person name="Flint H.J."/>
        </authorList>
    </citation>
    <scope>NUCLEOTIDE SEQUENCE</scope>
    <source>
        <strain evidence="2">CECT 7703</strain>
    </source>
</reference>
<dbReference type="InterPro" id="IPR045584">
    <property type="entry name" value="Pilin-like"/>
</dbReference>
<dbReference type="NCBIfam" id="TIGR02532">
    <property type="entry name" value="IV_pilin_GFxxxE"/>
    <property type="match status" value="1"/>
</dbReference>
<evidence type="ECO:0000256" key="1">
    <source>
        <dbReference type="SAM" id="Phobius"/>
    </source>
</evidence>
<keyword evidence="1" id="KW-1133">Transmembrane helix</keyword>
<evidence type="ECO:0000313" key="2">
    <source>
        <dbReference type="EMBL" id="MDN3578074.1"/>
    </source>
</evidence>
<dbReference type="RefSeq" id="WP_290333463.1">
    <property type="nucleotide sequence ID" value="NZ_JAUFPU010000018.1"/>
</dbReference>
<accession>A0ABT8B7S3</accession>
<dbReference type="Proteomes" id="UP001180081">
    <property type="component" value="Unassembled WGS sequence"/>
</dbReference>
<proteinExistence type="predicted"/>
<organism evidence="2 3">
    <name type="scientific">Chitinimonas viridis</name>
    <dbReference type="NCBI Taxonomy" id="664880"/>
    <lineage>
        <taxon>Bacteria</taxon>
        <taxon>Pseudomonadati</taxon>
        <taxon>Pseudomonadota</taxon>
        <taxon>Betaproteobacteria</taxon>
        <taxon>Neisseriales</taxon>
        <taxon>Chitinibacteraceae</taxon>
        <taxon>Chitinimonas</taxon>
    </lineage>
</organism>
<feature type="transmembrane region" description="Helical" evidence="1">
    <location>
        <begin position="32"/>
        <end position="55"/>
    </location>
</feature>
<comment type="caution">
    <text evidence="2">The sequence shown here is derived from an EMBL/GenBank/DDBJ whole genome shotgun (WGS) entry which is preliminary data.</text>
</comment>
<keyword evidence="1" id="KW-0472">Membrane</keyword>
<dbReference type="Gene3D" id="3.30.700.10">
    <property type="entry name" value="Glycoprotein, Type 4 Pilin"/>
    <property type="match status" value="1"/>
</dbReference>
<dbReference type="SUPFAM" id="SSF54523">
    <property type="entry name" value="Pili subunits"/>
    <property type="match status" value="1"/>
</dbReference>
<sequence>MHKRVARVGHCLSRISAGDVGRVQARPILRAGLGFTLVELLVVLCVVGLLSGMVFPNIKRYSEGLAFRFDRARVLHSLDSLSERVYRAGAGIKLATPESADMLYKDGAPVLALPPDWQLTILTPVIMEFNGLCGGGSLQLTAPDGTVSQIRLKAPDCRAEVVE</sequence>
<gene>
    <name evidence="2" type="ORF">QWZ03_15000</name>
</gene>
<name>A0ABT8B7S3_9NEIS</name>
<dbReference type="InterPro" id="IPR012902">
    <property type="entry name" value="N_methyl_site"/>
</dbReference>
<protein>
    <submittedName>
        <fullName evidence="2">Prepilin-type N-terminal cleavage/methylation domain-containing protein</fullName>
    </submittedName>
</protein>
<reference evidence="2" key="2">
    <citation type="submission" date="2023-06" db="EMBL/GenBank/DDBJ databases">
        <authorList>
            <person name="Lucena T."/>
            <person name="Sun Q."/>
        </authorList>
    </citation>
    <scope>NUCLEOTIDE SEQUENCE</scope>
    <source>
        <strain evidence="2">CECT 7703</strain>
    </source>
</reference>
<keyword evidence="1" id="KW-0812">Transmembrane</keyword>
<keyword evidence="3" id="KW-1185">Reference proteome</keyword>
<evidence type="ECO:0000313" key="3">
    <source>
        <dbReference type="Proteomes" id="UP001180081"/>
    </source>
</evidence>